<feature type="compositionally biased region" description="Polar residues" evidence="1">
    <location>
        <begin position="336"/>
        <end position="351"/>
    </location>
</feature>
<feature type="compositionally biased region" description="Polar residues" evidence="1">
    <location>
        <begin position="95"/>
        <end position="104"/>
    </location>
</feature>
<dbReference type="KEGG" id="fas:105268613"/>
<accession>A0A0C9QPQ2</accession>
<feature type="compositionally biased region" description="Basic and acidic residues" evidence="1">
    <location>
        <begin position="110"/>
        <end position="126"/>
    </location>
</feature>
<feature type="region of interest" description="Disordered" evidence="1">
    <location>
        <begin position="635"/>
        <end position="679"/>
    </location>
</feature>
<dbReference type="EMBL" id="GBYB01002652">
    <property type="protein sequence ID" value="JAG72419.1"/>
    <property type="molecule type" value="Transcribed_RNA"/>
</dbReference>
<evidence type="ECO:0000313" key="4">
    <source>
        <dbReference type="Proteomes" id="UP000694866"/>
    </source>
</evidence>
<feature type="chain" id="PRO_5044541506" evidence="2">
    <location>
        <begin position="27"/>
        <end position="874"/>
    </location>
</feature>
<sequence length="874" mass="100201">MRRRGILRRLIIALTVATFIVASVAGVEESNSKESSEELESPVSDVTTETTVDDAEYDEEDEDETEDIEDVDEYEEELREVAESHEAMSRDDRGNSTSGVNHSEGNVGDDETRATRNFDSHEKSVEVDSSDESMTSNEAISDETERDKSIQFKRTTDGKSKRVPTVKKELSSQKELLSNGTTVEVPEIVGRLAERSVEYSAARTREMIDNNLGEEWVQAESLMKLLVRLAKNPERWERAHRLLTMKDPEDEVELSALDSRKRAYPPDFPLFTTLSPLPTNQKPPPKKPKKKKKKKKKPRHQTTTTPPPLTTHNPPKPSTHWRLVAERLFGPGWSANRRNPTNLSKLTYSHSKSPDHHDKYPNDGTRMGYTQKFHFGKVNTHEKGSPLNQHDSASNYDLPTNTASHVLDYDLPERSYQRPRVTNRYDRYHHYMDRIRDIGDDIVEDYDDPYPDIDYPRHQGLFGKSWRYSRYEPGRSMEGYYDESRQNFGRYRSKPWTVLRPIIEVDDDEIDNRRYNKFGGKWSDRGVDTPWAMMTEQRSKIFRNSPASLPLKNHQEINETAKTRSKESALTRNGKPWKTVEPVKSVIQPKLTMKTWNSLTSDPATWPFKLSGAKPWPKDKNGKSYNPNAELVRKLGLDKQNRMLEKNDKSNNDKSESNELSKATSLPVRDDSRSWKMGKSWEDKETWGDSLELGKLTDWNVEYGKPSQSSTWTPKWKQFSYHKVNPGPVAKPGANLDGNRARNAFIAMSAVTPSRFSGNDWRKNDIEEIVDHTDSSIDRDDPSSQMLARQNSLGQWIKSTNTKRQERQKTNRTDTLESQLEELRHNVNNVATTQGTNSQATVSQTTNSTTSPTESTSDQVEHSRVDKKSNKTIT</sequence>
<organism evidence="3">
    <name type="scientific">Fopius arisanus</name>
    <dbReference type="NCBI Taxonomy" id="64838"/>
    <lineage>
        <taxon>Eukaryota</taxon>
        <taxon>Metazoa</taxon>
        <taxon>Ecdysozoa</taxon>
        <taxon>Arthropoda</taxon>
        <taxon>Hexapoda</taxon>
        <taxon>Insecta</taxon>
        <taxon>Pterygota</taxon>
        <taxon>Neoptera</taxon>
        <taxon>Endopterygota</taxon>
        <taxon>Hymenoptera</taxon>
        <taxon>Apocrita</taxon>
        <taxon>Ichneumonoidea</taxon>
        <taxon>Braconidae</taxon>
        <taxon>Opiinae</taxon>
        <taxon>Fopius</taxon>
    </lineage>
</organism>
<feature type="compositionally biased region" description="Low complexity" evidence="1">
    <location>
        <begin position="41"/>
        <end position="50"/>
    </location>
</feature>
<feature type="compositionally biased region" description="Pro residues" evidence="1">
    <location>
        <begin position="305"/>
        <end position="317"/>
    </location>
</feature>
<dbReference type="GeneID" id="105268613"/>
<accession>A0A9R1TC65</accession>
<feature type="region of interest" description="Disordered" evidence="1">
    <location>
        <begin position="27"/>
        <end position="167"/>
    </location>
</feature>
<keyword evidence="4" id="KW-1185">Reference proteome</keyword>
<keyword evidence="2" id="KW-0732">Signal</keyword>
<feature type="compositionally biased region" description="Basic and acidic residues" evidence="1">
    <location>
        <begin position="635"/>
        <end position="659"/>
    </location>
</feature>
<evidence type="ECO:0000313" key="3">
    <source>
        <dbReference type="EMBL" id="JAG72419.1"/>
    </source>
</evidence>
<feature type="compositionally biased region" description="Basic and acidic residues" evidence="1">
    <location>
        <begin position="143"/>
        <end position="167"/>
    </location>
</feature>
<evidence type="ECO:0000313" key="5">
    <source>
        <dbReference type="RefSeq" id="XP_011306609.1"/>
    </source>
</evidence>
<dbReference type="OrthoDB" id="6765325at2759"/>
<reference evidence="5" key="2">
    <citation type="submission" date="2025-04" db="UniProtKB">
        <authorList>
            <consortium name="RefSeq"/>
        </authorList>
    </citation>
    <scope>IDENTIFICATION</scope>
    <source>
        <strain evidence="5">USDA-PBARC FA_bdor</strain>
        <tissue evidence="5">Whole organism</tissue>
    </source>
</reference>
<feature type="region of interest" description="Disordered" evidence="1">
    <location>
        <begin position="331"/>
        <end position="362"/>
    </location>
</feature>
<feature type="compositionally biased region" description="Basic residues" evidence="1">
    <location>
        <begin position="284"/>
        <end position="300"/>
    </location>
</feature>
<feature type="region of interest" description="Disordered" evidence="1">
    <location>
        <begin position="830"/>
        <end position="874"/>
    </location>
</feature>
<feature type="compositionally biased region" description="Basic and acidic residues" evidence="1">
    <location>
        <begin position="859"/>
        <end position="874"/>
    </location>
</feature>
<feature type="compositionally biased region" description="Basic and acidic residues" evidence="1">
    <location>
        <begin position="668"/>
        <end position="679"/>
    </location>
</feature>
<dbReference type="AlphaFoldDB" id="A0A0C9QPQ2"/>
<feature type="compositionally biased region" description="Basic and acidic residues" evidence="1">
    <location>
        <begin position="79"/>
        <end position="94"/>
    </location>
</feature>
<feature type="compositionally biased region" description="Low complexity" evidence="1">
    <location>
        <begin position="836"/>
        <end position="857"/>
    </location>
</feature>
<feature type="compositionally biased region" description="Basic and acidic residues" evidence="1">
    <location>
        <begin position="352"/>
        <end position="361"/>
    </location>
</feature>
<protein>
    <submittedName>
        <fullName evidence="5">Uncharacterized protein isoform X1</fullName>
    </submittedName>
</protein>
<dbReference type="Proteomes" id="UP000694866">
    <property type="component" value="Unplaced"/>
</dbReference>
<evidence type="ECO:0000256" key="1">
    <source>
        <dbReference type="SAM" id="MobiDB-lite"/>
    </source>
</evidence>
<dbReference type="RefSeq" id="XP_011306609.1">
    <property type="nucleotide sequence ID" value="XM_011308307.1"/>
</dbReference>
<name>A0A0C9QPQ2_9HYME</name>
<evidence type="ECO:0000256" key="2">
    <source>
        <dbReference type="SAM" id="SignalP"/>
    </source>
</evidence>
<proteinExistence type="predicted"/>
<reference evidence="3" key="1">
    <citation type="submission" date="2015-01" db="EMBL/GenBank/DDBJ databases">
        <title>Transcriptome Assembly of Fopius arisanus.</title>
        <authorList>
            <person name="Geib S."/>
        </authorList>
    </citation>
    <scope>NUCLEOTIDE SEQUENCE</scope>
</reference>
<feature type="compositionally biased region" description="Acidic residues" evidence="1">
    <location>
        <begin position="51"/>
        <end position="78"/>
    </location>
</feature>
<gene>
    <name evidence="5" type="primary">LOC105268613</name>
    <name evidence="3" type="ORF">g.10554</name>
</gene>
<feature type="region of interest" description="Disordered" evidence="1">
    <location>
        <begin position="265"/>
        <end position="318"/>
    </location>
</feature>
<feature type="signal peptide" evidence="2">
    <location>
        <begin position="1"/>
        <end position="26"/>
    </location>
</feature>